<reference evidence="2 3" key="1">
    <citation type="submission" date="2019-06" db="EMBL/GenBank/DDBJ databases">
        <title>Sequencing the genomes of 1000 actinobacteria strains.</title>
        <authorList>
            <person name="Klenk H.-P."/>
        </authorList>
    </citation>
    <scope>NUCLEOTIDE SEQUENCE [LARGE SCALE GENOMIC DNA]</scope>
    <source>
        <strain evidence="2 3">DSM 45679</strain>
    </source>
</reference>
<keyword evidence="3" id="KW-1185">Reference proteome</keyword>
<organism evidence="2 3">
    <name type="scientific">Amycolatopsis cihanbeyliensis</name>
    <dbReference type="NCBI Taxonomy" id="1128664"/>
    <lineage>
        <taxon>Bacteria</taxon>
        <taxon>Bacillati</taxon>
        <taxon>Actinomycetota</taxon>
        <taxon>Actinomycetes</taxon>
        <taxon>Pseudonocardiales</taxon>
        <taxon>Pseudonocardiaceae</taxon>
        <taxon>Amycolatopsis</taxon>
    </lineage>
</organism>
<accession>A0A542DRT6</accession>
<name>A0A542DRT6_AMYCI</name>
<feature type="signal peptide" evidence="1">
    <location>
        <begin position="1"/>
        <end position="27"/>
    </location>
</feature>
<dbReference type="EMBL" id="VFML01000001">
    <property type="protein sequence ID" value="TQJ05716.1"/>
    <property type="molecule type" value="Genomic_DNA"/>
</dbReference>
<keyword evidence="1" id="KW-0732">Signal</keyword>
<sequence>MTRMRSAVTTALITALCLAGAPAFTSAAEQRGPADCAAELDCTAEEINLMSMSQRLELVQLMSSGPAEEIIPGYAPRWGNIEGIIDFFRDNDMGAPGTWVSYVDAGIVEGIERGIAIALGRSEDTFGNPGSQLWANYLTRLADGELRNRSAHDRAWSEAEQASTEHGVALAEDVHGLTATEVEERFFAFSEFYRWTLRNRPLLLDILSPPVEPGEQEQLTFLDWFTDVTNSTPSRKGAELAYDLAEFDLPGGTSSMLLLFKAYFDELWDDYVADRS</sequence>
<proteinExistence type="predicted"/>
<evidence type="ECO:0000256" key="1">
    <source>
        <dbReference type="SAM" id="SignalP"/>
    </source>
</evidence>
<evidence type="ECO:0000313" key="2">
    <source>
        <dbReference type="EMBL" id="TQJ05716.1"/>
    </source>
</evidence>
<evidence type="ECO:0000313" key="3">
    <source>
        <dbReference type="Proteomes" id="UP000320876"/>
    </source>
</evidence>
<gene>
    <name evidence="2" type="ORF">FB471_5553</name>
</gene>
<dbReference type="Proteomes" id="UP000320876">
    <property type="component" value="Unassembled WGS sequence"/>
</dbReference>
<comment type="caution">
    <text evidence="2">The sequence shown here is derived from an EMBL/GenBank/DDBJ whole genome shotgun (WGS) entry which is preliminary data.</text>
</comment>
<dbReference type="RefSeq" id="WP_246076621.1">
    <property type="nucleotide sequence ID" value="NZ_VFML01000001.1"/>
</dbReference>
<feature type="chain" id="PRO_5022067189" evidence="1">
    <location>
        <begin position="28"/>
        <end position="276"/>
    </location>
</feature>
<protein>
    <submittedName>
        <fullName evidence="2">Uncharacterized protein</fullName>
    </submittedName>
</protein>
<dbReference type="AlphaFoldDB" id="A0A542DRT6"/>